<dbReference type="HOGENOM" id="CLU_1153892_0_0_1"/>
<dbReference type="InParanoid" id="F6SG85"/>
<dbReference type="GO" id="GO:0046983">
    <property type="term" value="F:protein dimerization activity"/>
    <property type="evidence" value="ECO:0007669"/>
    <property type="project" value="InterPro"/>
</dbReference>
<reference evidence="2" key="3">
    <citation type="submission" date="2025-08" db="UniProtKB">
        <authorList>
            <consortium name="Ensembl"/>
        </authorList>
    </citation>
    <scope>IDENTIFICATION</scope>
</reference>
<reference evidence="2" key="2">
    <citation type="journal article" date="2008" name="Genome Biol.">
        <title>Improved genome assembly and evidence-based global gene model set for the chordate Ciona intestinalis: new insight into intron and operon populations.</title>
        <authorList>
            <person name="Satou Y."/>
            <person name="Mineta K."/>
            <person name="Ogasawara M."/>
            <person name="Sasakura Y."/>
            <person name="Shoguchi E."/>
            <person name="Ueno K."/>
            <person name="Yamada L."/>
            <person name="Matsumoto J."/>
            <person name="Wasserscheid J."/>
            <person name="Dewar K."/>
            <person name="Wiley G.B."/>
            <person name="Macmil S.L."/>
            <person name="Roe B.A."/>
            <person name="Zeller R.W."/>
            <person name="Hastings K.E."/>
            <person name="Lemaire P."/>
            <person name="Lindquist E."/>
            <person name="Endo T."/>
            <person name="Hotta K."/>
            <person name="Inaba K."/>
        </authorList>
    </citation>
    <scope>NUCLEOTIDE SEQUENCE [LARGE SCALE GENOMIC DNA]</scope>
    <source>
        <strain evidence="2">wild type</strain>
    </source>
</reference>
<evidence type="ECO:0008006" key="4">
    <source>
        <dbReference type="Google" id="ProtNLM"/>
    </source>
</evidence>
<dbReference type="GeneTree" id="ENSGT00530000066929"/>
<dbReference type="Ensembl" id="ENSCINT00000024655.2">
    <property type="protein sequence ID" value="ENSCINP00000024409.2"/>
    <property type="gene ID" value="ENSCING00000013247.2"/>
</dbReference>
<dbReference type="InterPro" id="IPR036879">
    <property type="entry name" value="TF_MADSbox_sf"/>
</dbReference>
<dbReference type="EMBL" id="EAAA01002668">
    <property type="status" value="NOT_ANNOTATED_CDS"/>
    <property type="molecule type" value="Genomic_DNA"/>
</dbReference>
<feature type="compositionally biased region" description="Polar residues" evidence="1">
    <location>
        <begin position="16"/>
        <end position="29"/>
    </location>
</feature>
<dbReference type="AlphaFoldDB" id="F6SG85"/>
<reference evidence="2" key="4">
    <citation type="submission" date="2025-09" db="UniProtKB">
        <authorList>
            <consortium name="Ensembl"/>
        </authorList>
    </citation>
    <scope>IDENTIFICATION</scope>
</reference>
<organism evidence="2 3">
    <name type="scientific">Ciona intestinalis</name>
    <name type="common">Transparent sea squirt</name>
    <name type="synonym">Ascidia intestinalis</name>
    <dbReference type="NCBI Taxonomy" id="7719"/>
    <lineage>
        <taxon>Eukaryota</taxon>
        <taxon>Metazoa</taxon>
        <taxon>Chordata</taxon>
        <taxon>Tunicata</taxon>
        <taxon>Ascidiacea</taxon>
        <taxon>Phlebobranchia</taxon>
        <taxon>Cionidae</taxon>
        <taxon>Ciona</taxon>
    </lineage>
</organism>
<evidence type="ECO:0000313" key="2">
    <source>
        <dbReference type="Ensembl" id="ENSCINP00000024409.2"/>
    </source>
</evidence>
<protein>
    <recommendedName>
        <fullName evidence="4">MADS-box domain-containing protein</fullName>
    </recommendedName>
</protein>
<evidence type="ECO:0000256" key="1">
    <source>
        <dbReference type="SAM" id="MobiDB-lite"/>
    </source>
</evidence>
<feature type="region of interest" description="Disordered" evidence="1">
    <location>
        <begin position="132"/>
        <end position="241"/>
    </location>
</feature>
<feature type="compositionally biased region" description="Pro residues" evidence="1">
    <location>
        <begin position="193"/>
        <end position="208"/>
    </location>
</feature>
<proteinExistence type="predicted"/>
<dbReference type="SUPFAM" id="SSF55455">
    <property type="entry name" value="SRF-like"/>
    <property type="match status" value="1"/>
</dbReference>
<keyword evidence="3" id="KW-1185">Reference proteome</keyword>
<sequence>MVRQTKNTFPRLFERSTPTVGKVDTNQQPDLEGRKKKKKSRMLKDIRSISDWERVFSSRKRTLMSKALELEHATGAIVTVTVRVSNNVYYYASSQVVKDILTKTPLLKGNSFHVTKKSLAIGLYGLTNACSDTESQHNPQPSTSTENRPSTSNNAPVTPIVTTPTRQPAQNGRSVKSPSARTALNTHQSSKHPPQPPIQSTPIRPDPPQINLTIASTSKTPPPTVPQVIIPSDSSSESSDS</sequence>
<evidence type="ECO:0000313" key="3">
    <source>
        <dbReference type="Proteomes" id="UP000008144"/>
    </source>
</evidence>
<feature type="compositionally biased region" description="Polar residues" evidence="1">
    <location>
        <begin position="132"/>
        <end position="192"/>
    </location>
</feature>
<name>F6SG85_CIOIN</name>
<dbReference type="GO" id="GO:0003677">
    <property type="term" value="F:DNA binding"/>
    <property type="evidence" value="ECO:0007669"/>
    <property type="project" value="InterPro"/>
</dbReference>
<reference evidence="3" key="1">
    <citation type="journal article" date="2002" name="Science">
        <title>The draft genome of Ciona intestinalis: insights into chordate and vertebrate origins.</title>
        <authorList>
            <person name="Dehal P."/>
            <person name="Satou Y."/>
            <person name="Campbell R.K."/>
            <person name="Chapman J."/>
            <person name="Degnan B."/>
            <person name="De Tomaso A."/>
            <person name="Davidson B."/>
            <person name="Di Gregorio A."/>
            <person name="Gelpke M."/>
            <person name="Goodstein D.M."/>
            <person name="Harafuji N."/>
            <person name="Hastings K.E."/>
            <person name="Ho I."/>
            <person name="Hotta K."/>
            <person name="Huang W."/>
            <person name="Kawashima T."/>
            <person name="Lemaire P."/>
            <person name="Martinez D."/>
            <person name="Meinertzhagen I.A."/>
            <person name="Necula S."/>
            <person name="Nonaka M."/>
            <person name="Putnam N."/>
            <person name="Rash S."/>
            <person name="Saiga H."/>
            <person name="Satake M."/>
            <person name="Terry A."/>
            <person name="Yamada L."/>
            <person name="Wang H.G."/>
            <person name="Awazu S."/>
            <person name="Azumi K."/>
            <person name="Boore J."/>
            <person name="Branno M."/>
            <person name="Chin-Bow S."/>
            <person name="DeSantis R."/>
            <person name="Doyle S."/>
            <person name="Francino P."/>
            <person name="Keys D.N."/>
            <person name="Haga S."/>
            <person name="Hayashi H."/>
            <person name="Hino K."/>
            <person name="Imai K.S."/>
            <person name="Inaba K."/>
            <person name="Kano S."/>
            <person name="Kobayashi K."/>
            <person name="Kobayashi M."/>
            <person name="Lee B.I."/>
            <person name="Makabe K.W."/>
            <person name="Manohar C."/>
            <person name="Matassi G."/>
            <person name="Medina M."/>
            <person name="Mochizuki Y."/>
            <person name="Mount S."/>
            <person name="Morishita T."/>
            <person name="Miura S."/>
            <person name="Nakayama A."/>
            <person name="Nishizaka S."/>
            <person name="Nomoto H."/>
            <person name="Ohta F."/>
            <person name="Oishi K."/>
            <person name="Rigoutsos I."/>
            <person name="Sano M."/>
            <person name="Sasaki A."/>
            <person name="Sasakura Y."/>
            <person name="Shoguchi E."/>
            <person name="Shin-i T."/>
            <person name="Spagnuolo A."/>
            <person name="Stainier D."/>
            <person name="Suzuki M.M."/>
            <person name="Tassy O."/>
            <person name="Takatori N."/>
            <person name="Tokuoka M."/>
            <person name="Yagi K."/>
            <person name="Yoshizaki F."/>
            <person name="Wada S."/>
            <person name="Zhang C."/>
            <person name="Hyatt P.D."/>
            <person name="Larimer F."/>
            <person name="Detter C."/>
            <person name="Doggett N."/>
            <person name="Glavina T."/>
            <person name="Hawkins T."/>
            <person name="Richardson P."/>
            <person name="Lucas S."/>
            <person name="Kohara Y."/>
            <person name="Levine M."/>
            <person name="Satoh N."/>
            <person name="Rokhsar D.S."/>
        </authorList>
    </citation>
    <scope>NUCLEOTIDE SEQUENCE [LARGE SCALE GENOMIC DNA]</scope>
</reference>
<dbReference type="Proteomes" id="UP000008144">
    <property type="component" value="Chromosome 8"/>
</dbReference>
<feature type="region of interest" description="Disordered" evidence="1">
    <location>
        <begin position="1"/>
        <end position="39"/>
    </location>
</feature>
<feature type="compositionally biased region" description="Low complexity" evidence="1">
    <location>
        <begin position="226"/>
        <end position="241"/>
    </location>
</feature>
<accession>F6SG85</accession>
<feature type="compositionally biased region" description="Polar residues" evidence="1">
    <location>
        <begin position="210"/>
        <end position="219"/>
    </location>
</feature>